<dbReference type="Proteomes" id="UP001279860">
    <property type="component" value="Unassembled WGS sequence"/>
</dbReference>
<keyword evidence="3" id="KW-1185">Reference proteome</keyword>
<comment type="caution">
    <text evidence="2">The sequence shown here is derived from an EMBL/GenBank/DDBJ whole genome shotgun (WGS) entry which is preliminary data.</text>
</comment>
<keyword evidence="1" id="KW-0812">Transmembrane</keyword>
<dbReference type="RefSeq" id="WP_318584201.1">
    <property type="nucleotide sequence ID" value="NZ_JAWRCP010000001.1"/>
</dbReference>
<evidence type="ECO:0000313" key="2">
    <source>
        <dbReference type="EMBL" id="MDW6091277.1"/>
    </source>
</evidence>
<gene>
    <name evidence="2" type="ORF">SBX64_01675</name>
</gene>
<organism evidence="2 3">
    <name type="scientific">Vibrio rhizosphaerae</name>
    <dbReference type="NCBI Taxonomy" id="398736"/>
    <lineage>
        <taxon>Bacteria</taxon>
        <taxon>Pseudomonadati</taxon>
        <taxon>Pseudomonadota</taxon>
        <taxon>Gammaproteobacteria</taxon>
        <taxon>Vibrionales</taxon>
        <taxon>Vibrionaceae</taxon>
        <taxon>Vibrio</taxon>
    </lineage>
</organism>
<evidence type="ECO:0000313" key="3">
    <source>
        <dbReference type="Proteomes" id="UP001279860"/>
    </source>
</evidence>
<dbReference type="EMBL" id="JAWRCP010000001">
    <property type="protein sequence ID" value="MDW6091277.1"/>
    <property type="molecule type" value="Genomic_DNA"/>
</dbReference>
<protein>
    <submittedName>
        <fullName evidence="2">Uncharacterized protein</fullName>
    </submittedName>
</protein>
<proteinExistence type="predicted"/>
<evidence type="ECO:0000256" key="1">
    <source>
        <dbReference type="SAM" id="Phobius"/>
    </source>
</evidence>
<reference evidence="2 3" key="1">
    <citation type="submission" date="2023-11" db="EMBL/GenBank/DDBJ databases">
        <title>Plant-associative lifestyle of Vibrio porteresiae and its evolutionary dynamics.</title>
        <authorList>
            <person name="Rameshkumar N."/>
            <person name="Kirti K."/>
        </authorList>
    </citation>
    <scope>NUCLEOTIDE SEQUENCE [LARGE SCALE GENOMIC DNA]</scope>
    <source>
        <strain evidence="2 3">MSSRF7</strain>
    </source>
</reference>
<feature type="transmembrane region" description="Helical" evidence="1">
    <location>
        <begin position="12"/>
        <end position="33"/>
    </location>
</feature>
<accession>A0ABU4IPE5</accession>
<sequence>MIYIPKKSIKQWCLSSLVGFGGLKVVGWFIGLFKQKVGCSIDVFDNSYQLAQCEGNFQVV</sequence>
<keyword evidence="1" id="KW-1133">Transmembrane helix</keyword>
<keyword evidence="1" id="KW-0472">Membrane</keyword>
<name>A0ABU4IPE5_9VIBR</name>